<evidence type="ECO:0000256" key="1">
    <source>
        <dbReference type="SAM" id="MobiDB-lite"/>
    </source>
</evidence>
<protein>
    <submittedName>
        <fullName evidence="4">Excinuclease ABC, C subunit</fullName>
    </submittedName>
</protein>
<dbReference type="InterPro" id="IPR051320">
    <property type="entry name" value="Viral_Replic_Matur_Polypro"/>
</dbReference>
<dbReference type="InterPro" id="IPR043128">
    <property type="entry name" value="Rev_trsase/Diguanyl_cyclase"/>
</dbReference>
<dbReference type="PANTHER" id="PTHR33064">
    <property type="entry name" value="POL PROTEIN"/>
    <property type="match status" value="1"/>
</dbReference>
<feature type="region of interest" description="Disordered" evidence="1">
    <location>
        <begin position="380"/>
        <end position="409"/>
    </location>
</feature>
<dbReference type="EMBL" id="AP019298">
    <property type="protein sequence ID" value="BBG96467.1"/>
    <property type="molecule type" value="Genomic_DNA"/>
</dbReference>
<dbReference type="Gene3D" id="3.10.10.10">
    <property type="entry name" value="HIV Type 1 Reverse Transcriptase, subunit A, domain 1"/>
    <property type="match status" value="1"/>
</dbReference>
<dbReference type="InterPro" id="IPR000477">
    <property type="entry name" value="RT_dom"/>
</dbReference>
<feature type="compositionally biased region" description="Low complexity" evidence="1">
    <location>
        <begin position="389"/>
        <end position="401"/>
    </location>
</feature>
<accession>A0A4Y1QXG7</accession>
<sequence length="409" mass="47480">MIKFGHYANECKVKDTIKQLKITDEDKEKLVKILELRNSKSSENETMVSNTESKEFNYSDSQISSLENPELKSKYLKKLRKVISQEEPSPSTPQKKSLNTTLERFNKRKEVTLQDLHPEVEYDGVISTHLGENVKFEFLSKPELHNLKALQKNTVTKTVKVIENKTQIRQFGEKFKQEVCSEISNAFWHRKQHVKNVELERDAPRLVINYKPLNTVLEWIRYPIPNKRDLINRSGKSVIFSKLDMKSGFWQIQIHESDRYKIAFVTHLVIMSGISCLSVLKMRPSVEQHWKHLHKFMQIVKQNGLSNPPPLSPIHTEIVKQIKVHVKTLHCLDIPSVDSFKIVETDASNIGYGGILKQRVDFSQIEQIILFRSGKQWQTEEKINRKNKPVNPDPVDSVNPSHSEYSPHP</sequence>
<dbReference type="Gene3D" id="3.30.70.270">
    <property type="match status" value="1"/>
</dbReference>
<dbReference type="Pfam" id="PF00078">
    <property type="entry name" value="RVT_1"/>
    <property type="match status" value="1"/>
</dbReference>
<name>A0A4Y1QXG7_PRUDU</name>
<evidence type="ECO:0000259" key="3">
    <source>
        <dbReference type="Pfam" id="PF17919"/>
    </source>
</evidence>
<dbReference type="Pfam" id="PF17919">
    <property type="entry name" value="RT_RNaseH_2"/>
    <property type="match status" value="1"/>
</dbReference>
<dbReference type="InterPro" id="IPR043502">
    <property type="entry name" value="DNA/RNA_pol_sf"/>
</dbReference>
<organism evidence="4">
    <name type="scientific">Prunus dulcis</name>
    <name type="common">Almond</name>
    <name type="synonym">Amygdalus dulcis</name>
    <dbReference type="NCBI Taxonomy" id="3755"/>
    <lineage>
        <taxon>Eukaryota</taxon>
        <taxon>Viridiplantae</taxon>
        <taxon>Streptophyta</taxon>
        <taxon>Embryophyta</taxon>
        <taxon>Tracheophyta</taxon>
        <taxon>Spermatophyta</taxon>
        <taxon>Magnoliopsida</taxon>
        <taxon>eudicotyledons</taxon>
        <taxon>Gunneridae</taxon>
        <taxon>Pentapetalae</taxon>
        <taxon>rosids</taxon>
        <taxon>fabids</taxon>
        <taxon>Rosales</taxon>
        <taxon>Rosaceae</taxon>
        <taxon>Amygdaloideae</taxon>
        <taxon>Amygdaleae</taxon>
        <taxon>Prunus</taxon>
    </lineage>
</organism>
<proteinExistence type="predicted"/>
<evidence type="ECO:0000259" key="2">
    <source>
        <dbReference type="Pfam" id="PF00078"/>
    </source>
</evidence>
<feature type="domain" description="Reverse transcriptase/retrotransposon-derived protein RNase H-like" evidence="3">
    <location>
        <begin position="315"/>
        <end position="383"/>
    </location>
</feature>
<feature type="domain" description="Reverse transcriptase" evidence="2">
    <location>
        <begin position="203"/>
        <end position="285"/>
    </location>
</feature>
<dbReference type="AlphaFoldDB" id="A0A4Y1QXG7"/>
<dbReference type="PANTHER" id="PTHR33064:SF37">
    <property type="entry name" value="RIBONUCLEASE H"/>
    <property type="match status" value="1"/>
</dbReference>
<evidence type="ECO:0000313" key="4">
    <source>
        <dbReference type="EMBL" id="BBG96467.1"/>
    </source>
</evidence>
<gene>
    <name evidence="4" type="ORF">Prudu_005279</name>
</gene>
<dbReference type="SUPFAM" id="SSF56672">
    <property type="entry name" value="DNA/RNA polymerases"/>
    <property type="match status" value="1"/>
</dbReference>
<reference evidence="4" key="1">
    <citation type="journal article" date="2019" name="Science">
        <title>Mutation of a bHLH transcription factor allowed almond domestication.</title>
        <authorList>
            <person name="Sanchez-Perez R."/>
            <person name="Pavan S."/>
            <person name="Mazzeo R."/>
            <person name="Moldovan C."/>
            <person name="Aiese Cigliano R."/>
            <person name="Del Cueto J."/>
            <person name="Ricciardi F."/>
            <person name="Lotti C."/>
            <person name="Ricciardi L."/>
            <person name="Dicenta F."/>
            <person name="Lopez-Marques R.L."/>
            <person name="Lindberg Moller B."/>
        </authorList>
    </citation>
    <scope>NUCLEOTIDE SEQUENCE</scope>
</reference>
<dbReference type="InterPro" id="IPR041577">
    <property type="entry name" value="RT_RNaseH_2"/>
</dbReference>